<dbReference type="InterPro" id="IPR036097">
    <property type="entry name" value="HisK_dim/P_sf"/>
</dbReference>
<evidence type="ECO:0000256" key="2">
    <source>
        <dbReference type="ARBA" id="ARBA00004651"/>
    </source>
</evidence>
<keyword evidence="6" id="KW-0808">Transferase</keyword>
<dbReference type="SUPFAM" id="SSF55874">
    <property type="entry name" value="ATPase domain of HSP90 chaperone/DNA topoisomerase II/histidine kinase"/>
    <property type="match status" value="1"/>
</dbReference>
<evidence type="ECO:0000256" key="6">
    <source>
        <dbReference type="ARBA" id="ARBA00022679"/>
    </source>
</evidence>
<evidence type="ECO:0000256" key="1">
    <source>
        <dbReference type="ARBA" id="ARBA00000085"/>
    </source>
</evidence>
<evidence type="ECO:0000256" key="7">
    <source>
        <dbReference type="ARBA" id="ARBA00022741"/>
    </source>
</evidence>
<comment type="catalytic activity">
    <reaction evidence="1">
        <text>ATP + protein L-histidine = ADP + protein N-phospho-L-histidine.</text>
        <dbReference type="EC" id="2.7.13.3"/>
    </reaction>
</comment>
<dbReference type="PRINTS" id="PR00344">
    <property type="entry name" value="BCTRLSENSOR"/>
</dbReference>
<dbReference type="EC" id="2.7.13.3" evidence="3"/>
<dbReference type="Pfam" id="PF00672">
    <property type="entry name" value="HAMP"/>
    <property type="match status" value="1"/>
</dbReference>
<keyword evidence="7" id="KW-0547">Nucleotide-binding</keyword>
<evidence type="ECO:0000256" key="3">
    <source>
        <dbReference type="ARBA" id="ARBA00012438"/>
    </source>
</evidence>
<gene>
    <name evidence="14" type="ORF">IRL76_13785</name>
</gene>
<feature type="domain" description="Histidine kinase" evidence="12">
    <location>
        <begin position="278"/>
        <end position="475"/>
    </location>
</feature>
<dbReference type="Gene3D" id="3.30.565.10">
    <property type="entry name" value="Histidine kinase-like ATPase, C-terminal domain"/>
    <property type="match status" value="1"/>
</dbReference>
<dbReference type="AlphaFoldDB" id="A0A7S8F465"/>
<keyword evidence="15" id="KW-1185">Reference proteome</keyword>
<dbReference type="PANTHER" id="PTHR44936:SF10">
    <property type="entry name" value="SENSOR PROTEIN RSTB"/>
    <property type="match status" value="1"/>
</dbReference>
<dbReference type="SUPFAM" id="SSF47384">
    <property type="entry name" value="Homodimeric domain of signal transducing histidine kinase"/>
    <property type="match status" value="1"/>
</dbReference>
<evidence type="ECO:0000256" key="5">
    <source>
        <dbReference type="ARBA" id="ARBA00022553"/>
    </source>
</evidence>
<name>A0A7S8F465_9SPHN</name>
<dbReference type="GO" id="GO:0005524">
    <property type="term" value="F:ATP binding"/>
    <property type="evidence" value="ECO:0007669"/>
    <property type="project" value="UniProtKB-KW"/>
</dbReference>
<dbReference type="SMART" id="SM00304">
    <property type="entry name" value="HAMP"/>
    <property type="match status" value="1"/>
</dbReference>
<dbReference type="Proteomes" id="UP000594459">
    <property type="component" value="Chromosome"/>
</dbReference>
<comment type="subcellular location">
    <subcellularLocation>
        <location evidence="2">Cell membrane</location>
        <topology evidence="2">Multi-pass membrane protein</topology>
    </subcellularLocation>
</comment>
<evidence type="ECO:0000259" key="12">
    <source>
        <dbReference type="PROSITE" id="PS50109"/>
    </source>
</evidence>
<dbReference type="SMART" id="SM00388">
    <property type="entry name" value="HisKA"/>
    <property type="match status" value="1"/>
</dbReference>
<reference evidence="14 15" key="1">
    <citation type="submission" date="2020-11" db="EMBL/GenBank/DDBJ databases">
        <title>The genome sequence of Erythrobacter sp. 6D36.</title>
        <authorList>
            <person name="Liu Y."/>
        </authorList>
    </citation>
    <scope>NUCLEOTIDE SEQUENCE [LARGE SCALE GENOMIC DNA]</scope>
    <source>
        <strain evidence="14 15">6D36</strain>
    </source>
</reference>
<sequence length="475" mass="51912">MRVAPRSLLGQVLLATAVALLVAQAISSALLYRAAEQRRELGLLHAVAFQLLTGPARMDREEARDRRGRGAREEAFRRGPREDDPLSPRLPRRLRYSEGGSNPLAANDNRSTQREDTLQAMLESQGIEVADLVVVERTFMSDPEVKQAAENYPLIHRRLRDLPHALLVVGLRQQGSDTWQVARIPVPQQERAMVRTLILQTVIMFVVLVGLLYLVLRRITGPLAALAESTRRFAGSGSPEPALEPTGPDDVRHLIEAHNAMQSRIGSMLDEKDVMLGAIGHDLKTPLAALRVRIEGVEDEGARTKMAQTIEEITLTLDEILSLARIGRNHSEAESVELGALAASVVEEFEDMGEPVTLETGGRIVAPVHLTWLKRGLRNLVTNALRYAGTARVSVTRDAGQVILRVDDDGPGIPGDRISSMLEPFTRGETSRNRETGGAGLGLTIARAVAEQHGGTLVLTNRPEGGLRAEFRLPG</sequence>
<feature type="region of interest" description="Disordered" evidence="10">
    <location>
        <begin position="59"/>
        <end position="116"/>
    </location>
</feature>
<keyword evidence="11" id="KW-0472">Membrane</keyword>
<evidence type="ECO:0000313" key="14">
    <source>
        <dbReference type="EMBL" id="QPC98879.1"/>
    </source>
</evidence>
<dbReference type="GO" id="GO:0005886">
    <property type="term" value="C:plasma membrane"/>
    <property type="evidence" value="ECO:0007669"/>
    <property type="project" value="UniProtKB-SubCell"/>
</dbReference>
<dbReference type="InterPro" id="IPR003594">
    <property type="entry name" value="HATPase_dom"/>
</dbReference>
<dbReference type="InterPro" id="IPR004358">
    <property type="entry name" value="Sig_transdc_His_kin-like_C"/>
</dbReference>
<accession>A0A7S8F465</accession>
<feature type="compositionally biased region" description="Basic and acidic residues" evidence="10">
    <location>
        <begin position="59"/>
        <end position="86"/>
    </location>
</feature>
<evidence type="ECO:0000256" key="4">
    <source>
        <dbReference type="ARBA" id="ARBA00022475"/>
    </source>
</evidence>
<dbReference type="KEGG" id="qso:IRL76_13785"/>
<dbReference type="PANTHER" id="PTHR44936">
    <property type="entry name" value="SENSOR PROTEIN CREC"/>
    <property type="match status" value="1"/>
</dbReference>
<proteinExistence type="predicted"/>
<keyword evidence="5" id="KW-0597">Phosphoprotein</keyword>
<dbReference type="InterPro" id="IPR036890">
    <property type="entry name" value="HATPase_C_sf"/>
</dbReference>
<dbReference type="InterPro" id="IPR003660">
    <property type="entry name" value="HAMP_dom"/>
</dbReference>
<keyword evidence="11" id="KW-0812">Transmembrane</keyword>
<keyword evidence="11" id="KW-1133">Transmembrane helix</keyword>
<dbReference type="SMART" id="SM00387">
    <property type="entry name" value="HATPase_c"/>
    <property type="match status" value="1"/>
</dbReference>
<dbReference type="Gene3D" id="1.10.287.130">
    <property type="match status" value="1"/>
</dbReference>
<evidence type="ECO:0000256" key="11">
    <source>
        <dbReference type="SAM" id="Phobius"/>
    </source>
</evidence>
<dbReference type="InterPro" id="IPR005467">
    <property type="entry name" value="His_kinase_dom"/>
</dbReference>
<feature type="transmembrane region" description="Helical" evidence="11">
    <location>
        <begin position="197"/>
        <end position="216"/>
    </location>
</feature>
<evidence type="ECO:0000256" key="9">
    <source>
        <dbReference type="ARBA" id="ARBA00022840"/>
    </source>
</evidence>
<keyword evidence="8" id="KW-0418">Kinase</keyword>
<evidence type="ECO:0000256" key="10">
    <source>
        <dbReference type="SAM" id="MobiDB-lite"/>
    </source>
</evidence>
<dbReference type="InterPro" id="IPR050980">
    <property type="entry name" value="2C_sensor_his_kinase"/>
</dbReference>
<evidence type="ECO:0000256" key="8">
    <source>
        <dbReference type="ARBA" id="ARBA00022777"/>
    </source>
</evidence>
<protein>
    <recommendedName>
        <fullName evidence="3">histidine kinase</fullName>
        <ecNumber evidence="3">2.7.13.3</ecNumber>
    </recommendedName>
</protein>
<feature type="domain" description="HAMP" evidence="13">
    <location>
        <begin position="217"/>
        <end position="270"/>
    </location>
</feature>
<organism evidence="14 15">
    <name type="scientific">Qipengyuania soli</name>
    <dbReference type="NCBI Taxonomy" id="2782568"/>
    <lineage>
        <taxon>Bacteria</taxon>
        <taxon>Pseudomonadati</taxon>
        <taxon>Pseudomonadota</taxon>
        <taxon>Alphaproteobacteria</taxon>
        <taxon>Sphingomonadales</taxon>
        <taxon>Erythrobacteraceae</taxon>
        <taxon>Qipengyuania</taxon>
    </lineage>
</organism>
<dbReference type="PROSITE" id="PS50885">
    <property type="entry name" value="HAMP"/>
    <property type="match status" value="1"/>
</dbReference>
<dbReference type="GO" id="GO:0000155">
    <property type="term" value="F:phosphorelay sensor kinase activity"/>
    <property type="evidence" value="ECO:0007669"/>
    <property type="project" value="InterPro"/>
</dbReference>
<evidence type="ECO:0000259" key="13">
    <source>
        <dbReference type="PROSITE" id="PS50885"/>
    </source>
</evidence>
<dbReference type="RefSeq" id="WP_200981884.1">
    <property type="nucleotide sequence ID" value="NZ_CP064654.1"/>
</dbReference>
<dbReference type="CDD" id="cd00082">
    <property type="entry name" value="HisKA"/>
    <property type="match status" value="1"/>
</dbReference>
<dbReference type="Pfam" id="PF02518">
    <property type="entry name" value="HATPase_c"/>
    <property type="match status" value="1"/>
</dbReference>
<keyword evidence="4" id="KW-1003">Cell membrane</keyword>
<dbReference type="InterPro" id="IPR003661">
    <property type="entry name" value="HisK_dim/P_dom"/>
</dbReference>
<dbReference type="PROSITE" id="PS50109">
    <property type="entry name" value="HIS_KIN"/>
    <property type="match status" value="1"/>
</dbReference>
<keyword evidence="9" id="KW-0067">ATP-binding</keyword>
<dbReference type="EMBL" id="CP064654">
    <property type="protein sequence ID" value="QPC98879.1"/>
    <property type="molecule type" value="Genomic_DNA"/>
</dbReference>
<evidence type="ECO:0000313" key="15">
    <source>
        <dbReference type="Proteomes" id="UP000594459"/>
    </source>
</evidence>